<dbReference type="RefSeq" id="XP_025599819.1">
    <property type="nucleotide sequence ID" value="XM_025741145.1"/>
</dbReference>
<dbReference type="OrthoDB" id="407410at2759"/>
<reference evidence="14 15" key="1">
    <citation type="journal article" date="2018" name="Mol. Biol. Evol.">
        <title>Broad Genomic Sampling Reveals a Smut Pathogenic Ancestry of the Fungal Clade Ustilaginomycotina.</title>
        <authorList>
            <person name="Kijpornyongpan T."/>
            <person name="Mondo S.J."/>
            <person name="Barry K."/>
            <person name="Sandor L."/>
            <person name="Lee J."/>
            <person name="Lipzen A."/>
            <person name="Pangilinan J."/>
            <person name="LaButti K."/>
            <person name="Hainaut M."/>
            <person name="Henrissat B."/>
            <person name="Grigoriev I.V."/>
            <person name="Spatafora J.W."/>
            <person name="Aime M.C."/>
        </authorList>
    </citation>
    <scope>NUCLEOTIDE SEQUENCE [LARGE SCALE GENOMIC DNA]</scope>
    <source>
        <strain evidence="14 15">MCA 4186</strain>
    </source>
</reference>
<dbReference type="Gene3D" id="3.40.220.10">
    <property type="entry name" value="Leucine Aminopeptidase, subunit E, domain 1"/>
    <property type="match status" value="1"/>
</dbReference>
<evidence type="ECO:0000256" key="12">
    <source>
        <dbReference type="SAM" id="Phobius"/>
    </source>
</evidence>
<feature type="compositionally biased region" description="Polar residues" evidence="11">
    <location>
        <begin position="1211"/>
        <end position="1230"/>
    </location>
</feature>
<organism evidence="14 15">
    <name type="scientific">Tilletiopsis washingtonensis</name>
    <dbReference type="NCBI Taxonomy" id="58919"/>
    <lineage>
        <taxon>Eukaryota</taxon>
        <taxon>Fungi</taxon>
        <taxon>Dikarya</taxon>
        <taxon>Basidiomycota</taxon>
        <taxon>Ustilaginomycotina</taxon>
        <taxon>Exobasidiomycetes</taxon>
        <taxon>Entylomatales</taxon>
        <taxon>Entylomatales incertae sedis</taxon>
        <taxon>Tilletiopsis</taxon>
    </lineage>
</organism>
<feature type="region of interest" description="Disordered" evidence="11">
    <location>
        <begin position="1455"/>
        <end position="1485"/>
    </location>
</feature>
<dbReference type="GO" id="GO:0006874">
    <property type="term" value="P:intracellular calcium ion homeostasis"/>
    <property type="evidence" value="ECO:0007669"/>
    <property type="project" value="TreeGrafter"/>
</dbReference>
<comment type="similarity">
    <text evidence="2">Belongs to the Ca(2+):cation antiporter (CaCA) (TC 2.A.19) family.</text>
</comment>
<dbReference type="InterPro" id="IPR004837">
    <property type="entry name" value="NaCa_Exmemb"/>
</dbReference>
<evidence type="ECO:0000313" key="14">
    <source>
        <dbReference type="EMBL" id="PWN99540.1"/>
    </source>
</evidence>
<dbReference type="InterPro" id="IPR044880">
    <property type="entry name" value="NCX_ion-bd_dom_sf"/>
</dbReference>
<comment type="subcellular location">
    <subcellularLocation>
        <location evidence="1">Membrane</location>
        <topology evidence="1">Multi-pass membrane protein</topology>
    </subcellularLocation>
</comment>
<dbReference type="InterPro" id="IPR000819">
    <property type="entry name" value="Peptidase_M17_C"/>
</dbReference>
<feature type="region of interest" description="Disordered" evidence="11">
    <location>
        <begin position="531"/>
        <end position="556"/>
    </location>
</feature>
<dbReference type="InterPro" id="IPR008283">
    <property type="entry name" value="Peptidase_M17_N"/>
</dbReference>
<dbReference type="SUPFAM" id="SSF53187">
    <property type="entry name" value="Zn-dependent exopeptidases"/>
    <property type="match status" value="1"/>
</dbReference>
<feature type="compositionally biased region" description="Low complexity" evidence="11">
    <location>
        <begin position="653"/>
        <end position="665"/>
    </location>
</feature>
<feature type="region of interest" description="Disordered" evidence="11">
    <location>
        <begin position="1103"/>
        <end position="1125"/>
    </location>
</feature>
<comment type="similarity">
    <text evidence="3">Belongs to the peptidase M17 family.</text>
</comment>
<evidence type="ECO:0000256" key="11">
    <source>
        <dbReference type="SAM" id="MobiDB-lite"/>
    </source>
</evidence>
<sequence length="1784" mass="188963">MLARGRLLSRTLTLTPRRTMSSQPDALIVAVSPAGDVSAAAPAHVAEAFALARGDAAKAGQLRVLHPRSAAEPLVAAVSLGKQHAAPSVGADALPAADVFLANERAERVRRAAAAAARALRDLPAKDAPKEALAKRTIAVDAMGDAHSAAVGAGLALWTVNHFRTKGGDVNAAMDAPKELQGGRHISLVSLEQQQVQKGELGFESGLVYAEAQNWARELMETPANLLTPTLFCERVQAKLGALSNVEIEVHDEAWAKEKGMGCFLSVTAGTDEPAKMLEVRYNGGAPGAPTLAFVGKGVCFDSGGISLKPGLGMKLMVADMGGAAACVSTTWAAAQLALPLNIVCVTPLVENMPSGKATKPGDIVRAMNGLSVEVDNTDAEGRLILADALTYVSRKYKPHTLIDVATLTGAILHALGHEYSGAFVQDETLWQEIKRAGETEGDQFWRMPLCEKFRPYITNSISDLVNVGRPAGSASAALFLQDFVERDSRWQTPGQVEEVPPCSRGTRQKRHQAPAPALLPVIEHRCMPAKHRADPSSLSRRGLEDRSKLADGSDAGKATVRYAHLDIAGTMERKHPVAYQNSLMTGRPTRSLIEFARRFAQHEREGPEAEAPGGTAAQPHRRATCMTLPRIYARWSGQLLARSRGGACLSPTSTALASHTHTSPHPSPLTRHGHMARSSAWALLALVAVVQLACWRGTQRLEALGSQAEAHPLRRRELPQLLARWPGAPLDALDGLGNATLHARSLVEPLAKHEEQCFPLPILAPADELCAHVTAFCPPSGRLDYLRFYYCAGVRPAGNETAEAGKDALAGPLLAHGAETSSHRHADEPLPDGAERPPTHSRHGSTAPRHGKDGPPLPAGVALQRGLALATIVLWMLFLFSWVGVVASDFFCPNLSTLASRLGLNESTAGVTFLAFGNGSPDVFSTFGAMKTGSGSLAIGELIGAASFIVSVISGSMMLIAPFHVKAYPFLRDVGFFTVAVAMTLAFLFDGHLRFAECLSLVALYVCYATTVIIGSWVQERRRRRRMAIAAARGEYTNSRAGSPYQDEPSLGDVERASTQGGLLAVPGAAGNSPYLSPVSPSEYDPDVNPIDIWADQAGRPISSPPSPRLGAVSPATTPSGGRASLVRSQTRFRSGVVARHSLLGAVEFRDVVRSLQLESTADRSAEVFAARDPERFLPHPAHAHGRPRHTHKRGVSVGAGPMSALEPSASAQSFSAPGRNRSNSTGASSKPKLARSHSAVPDLGGDDATSGGWSSLTVRQAPRGREAVPAPVDDPWREHGPGDACDDELLLPPSTMPLGADATRTVPALSRLDTRLAPPASVGDSSSRNHSPVPSIHISAANPEDDDFKARRRASVSSLAKPSRTQRALELHREFTRPLRRALFPSLRHFKDKSWLGLFVSVVTAPALLLLNLTLPVVDDDAEARAIAMPEQLPGGAVRLEGEERLLTAHAEVSSEEEAEGPIVQLGPSTPDSDPWAARDRQHNAQRDLGVAAALRHLPSSDSLSVHTMTLDEPAAPGQQAEQCDDCASVDSHSAPATGAPLLQSVAQCAFSPPFVVWALTDPHESGSGWKVLVALLAGLVLGALVLAAGLRARARGGAWYSHKATLAAGMARCSLGFLVSVMWIMTIVDEVVSILQTIGLICGLSDAILGLTVFAMGNSLGDLVANVTIARMGHPVMAISACFAGPLLNLLLGIGISGTYLLSGSSTSHIPQVDGGVYHIDFSPTLLVSGLGLLLILLGTLVAVPMNGFLLSRGLGYTLIATYAAIMCTNILVEVFYMRQP</sequence>
<evidence type="ECO:0000256" key="9">
    <source>
        <dbReference type="ARBA" id="ARBA00022989"/>
    </source>
</evidence>
<evidence type="ECO:0000256" key="2">
    <source>
        <dbReference type="ARBA" id="ARBA00008170"/>
    </source>
</evidence>
<feature type="transmembrane region" description="Helical" evidence="12">
    <location>
        <begin position="1397"/>
        <end position="1417"/>
    </location>
</feature>
<keyword evidence="4" id="KW-0031">Aminopeptidase</keyword>
<protein>
    <recommendedName>
        <fullName evidence="13">Cytosol aminopeptidase domain-containing protein</fullName>
    </recommendedName>
</protein>
<name>A0A316ZCW9_9BASI</name>
<feature type="region of interest" description="Disordered" evidence="11">
    <location>
        <begin position="819"/>
        <end position="857"/>
    </location>
</feature>
<evidence type="ECO:0000256" key="10">
    <source>
        <dbReference type="ARBA" id="ARBA00023136"/>
    </source>
</evidence>
<dbReference type="GO" id="GO:0008324">
    <property type="term" value="F:monoatomic cation transmembrane transporter activity"/>
    <property type="evidence" value="ECO:0007669"/>
    <property type="project" value="TreeGrafter"/>
</dbReference>
<keyword evidence="15" id="KW-1185">Reference proteome</keyword>
<feature type="region of interest" description="Disordered" evidence="11">
    <location>
        <begin position="602"/>
        <end position="622"/>
    </location>
</feature>
<feature type="domain" description="Cytosol aminopeptidase" evidence="13">
    <location>
        <begin position="377"/>
        <end position="384"/>
    </location>
</feature>
<evidence type="ECO:0000256" key="7">
    <source>
        <dbReference type="ARBA" id="ARBA00022692"/>
    </source>
</evidence>
<evidence type="ECO:0000256" key="1">
    <source>
        <dbReference type="ARBA" id="ARBA00004141"/>
    </source>
</evidence>
<feature type="compositionally biased region" description="Basic residues" evidence="11">
    <location>
        <begin position="1183"/>
        <end position="1196"/>
    </location>
</feature>
<feature type="region of interest" description="Disordered" evidence="11">
    <location>
        <begin position="653"/>
        <end position="673"/>
    </location>
</feature>
<feature type="transmembrane region" description="Helical" evidence="12">
    <location>
        <begin position="1679"/>
        <end position="1705"/>
    </location>
</feature>
<dbReference type="Proteomes" id="UP000245946">
    <property type="component" value="Unassembled WGS sequence"/>
</dbReference>
<evidence type="ECO:0000256" key="3">
    <source>
        <dbReference type="ARBA" id="ARBA00009528"/>
    </source>
</evidence>
<dbReference type="InterPro" id="IPR011356">
    <property type="entry name" value="Leucine_aapep/pepB"/>
</dbReference>
<feature type="compositionally biased region" description="Polar residues" evidence="11">
    <location>
        <begin position="1325"/>
        <end position="1334"/>
    </location>
</feature>
<dbReference type="GO" id="GO:0070006">
    <property type="term" value="F:metalloaminopeptidase activity"/>
    <property type="evidence" value="ECO:0007669"/>
    <property type="project" value="InterPro"/>
</dbReference>
<proteinExistence type="inferred from homology"/>
<dbReference type="PRINTS" id="PR00481">
    <property type="entry name" value="LAMNOPPTDASE"/>
</dbReference>
<feature type="region of interest" description="Disordered" evidence="11">
    <location>
        <begin position="1318"/>
        <end position="1359"/>
    </location>
</feature>
<dbReference type="Pfam" id="PF01699">
    <property type="entry name" value="Na_Ca_ex"/>
    <property type="match status" value="2"/>
</dbReference>
<feature type="compositionally biased region" description="Low complexity" evidence="11">
    <location>
        <begin position="610"/>
        <end position="619"/>
    </location>
</feature>
<evidence type="ECO:0000256" key="4">
    <source>
        <dbReference type="ARBA" id="ARBA00022438"/>
    </source>
</evidence>
<feature type="region of interest" description="Disordered" evidence="11">
    <location>
        <begin position="492"/>
        <end position="514"/>
    </location>
</feature>
<keyword evidence="9 12" id="KW-1133">Transmembrane helix</keyword>
<dbReference type="Gene3D" id="1.20.1420.30">
    <property type="entry name" value="NCX, central ion-binding region"/>
    <property type="match status" value="2"/>
</dbReference>
<dbReference type="SUPFAM" id="SSF52949">
    <property type="entry name" value="Macro domain-like"/>
    <property type="match status" value="1"/>
</dbReference>
<evidence type="ECO:0000256" key="5">
    <source>
        <dbReference type="ARBA" id="ARBA00022448"/>
    </source>
</evidence>
<dbReference type="Gene3D" id="3.40.630.10">
    <property type="entry name" value="Zn peptidases"/>
    <property type="match status" value="1"/>
</dbReference>
<feature type="transmembrane region" description="Helical" evidence="12">
    <location>
        <begin position="1637"/>
        <end position="1658"/>
    </location>
</feature>
<dbReference type="PANTHER" id="PTHR12266">
    <property type="entry name" value="NA+/CA2+ K+ INDEPENDENT EXCHANGER"/>
    <property type="match status" value="1"/>
</dbReference>
<feature type="transmembrane region" description="Helical" evidence="12">
    <location>
        <begin position="1574"/>
        <end position="1595"/>
    </location>
</feature>
<keyword evidence="6" id="KW-0645">Protease</keyword>
<keyword evidence="8" id="KW-0378">Hydrolase</keyword>
<evidence type="ECO:0000259" key="13">
    <source>
        <dbReference type="PROSITE" id="PS00631"/>
    </source>
</evidence>
<dbReference type="Pfam" id="PF02789">
    <property type="entry name" value="Peptidase_M17_N"/>
    <property type="match status" value="1"/>
</dbReference>
<feature type="transmembrane region" description="Helical" evidence="12">
    <location>
        <begin position="971"/>
        <end position="990"/>
    </location>
</feature>
<accession>A0A316ZCW9</accession>
<dbReference type="GO" id="GO:0030145">
    <property type="term" value="F:manganese ion binding"/>
    <property type="evidence" value="ECO:0007669"/>
    <property type="project" value="InterPro"/>
</dbReference>
<dbReference type="STRING" id="58919.A0A316ZCW9"/>
<dbReference type="Pfam" id="PF00883">
    <property type="entry name" value="Peptidase_M17"/>
    <property type="match status" value="1"/>
</dbReference>
<dbReference type="InterPro" id="IPR043472">
    <property type="entry name" value="Macro_dom-like"/>
</dbReference>
<feature type="compositionally biased region" description="Basic and acidic residues" evidence="11">
    <location>
        <begin position="822"/>
        <end position="839"/>
    </location>
</feature>
<dbReference type="GO" id="GO:0016020">
    <property type="term" value="C:membrane"/>
    <property type="evidence" value="ECO:0007669"/>
    <property type="project" value="UniProtKB-SubCell"/>
</dbReference>
<dbReference type="PANTHER" id="PTHR12266:SF0">
    <property type="entry name" value="MITOCHONDRIAL SODIUM_CALCIUM EXCHANGER PROTEIN"/>
    <property type="match status" value="1"/>
</dbReference>
<gene>
    <name evidence="14" type="ORF">FA09DRAFT_324969</name>
</gene>
<keyword evidence="7 12" id="KW-0812">Transmembrane</keyword>
<feature type="transmembrane region" description="Helical" evidence="12">
    <location>
        <begin position="1002"/>
        <end position="1019"/>
    </location>
</feature>
<evidence type="ECO:0000256" key="6">
    <source>
        <dbReference type="ARBA" id="ARBA00022670"/>
    </source>
</evidence>
<feature type="transmembrane region" description="Helical" evidence="12">
    <location>
        <begin position="1725"/>
        <end position="1747"/>
    </location>
</feature>
<keyword evidence="5" id="KW-0813">Transport</keyword>
<dbReference type="GO" id="GO:0006508">
    <property type="term" value="P:proteolysis"/>
    <property type="evidence" value="ECO:0007669"/>
    <property type="project" value="UniProtKB-KW"/>
</dbReference>
<feature type="transmembrane region" description="Helical" evidence="12">
    <location>
        <begin position="943"/>
        <end position="964"/>
    </location>
</feature>
<keyword evidence="10 12" id="KW-0472">Membrane</keyword>
<feature type="region of interest" description="Disordered" evidence="11">
    <location>
        <begin position="1178"/>
        <end position="1286"/>
    </location>
</feature>
<feature type="transmembrane region" description="Helical" evidence="12">
    <location>
        <begin position="1607"/>
        <end position="1631"/>
    </location>
</feature>
<dbReference type="EMBL" id="KZ819288">
    <property type="protein sequence ID" value="PWN99540.1"/>
    <property type="molecule type" value="Genomic_DNA"/>
</dbReference>
<evidence type="ECO:0000256" key="8">
    <source>
        <dbReference type="ARBA" id="ARBA00022801"/>
    </source>
</evidence>
<dbReference type="CDD" id="cd00433">
    <property type="entry name" value="Peptidase_M17"/>
    <property type="match status" value="1"/>
</dbReference>
<feature type="compositionally biased region" description="Basic and acidic residues" evidence="11">
    <location>
        <begin position="542"/>
        <end position="552"/>
    </location>
</feature>
<dbReference type="GO" id="GO:0005737">
    <property type="term" value="C:cytoplasm"/>
    <property type="evidence" value="ECO:0007669"/>
    <property type="project" value="InterPro"/>
</dbReference>
<feature type="transmembrane region" description="Helical" evidence="12">
    <location>
        <begin position="1759"/>
        <end position="1781"/>
    </location>
</feature>
<evidence type="ECO:0000313" key="15">
    <source>
        <dbReference type="Proteomes" id="UP000245946"/>
    </source>
</evidence>
<dbReference type="GeneID" id="37268689"/>
<dbReference type="PROSITE" id="PS00631">
    <property type="entry name" value="CYTOSOL_AP"/>
    <property type="match status" value="1"/>
</dbReference>
<feature type="transmembrane region" description="Helical" evidence="12">
    <location>
        <begin position="868"/>
        <end position="888"/>
    </location>
</feature>
<dbReference type="InterPro" id="IPR051359">
    <property type="entry name" value="CaCA_antiporter"/>
</dbReference>